<dbReference type="PANTHER" id="PTHR10093">
    <property type="entry name" value="IRON-SULFUR CLUSTER ASSEMBLY ENZYME NIFU HOMOLOG"/>
    <property type="match status" value="1"/>
</dbReference>
<name>A0A8J8CFS2_9ARCH</name>
<feature type="domain" description="NIF system FeS cluster assembly NifU N-terminal" evidence="1">
    <location>
        <begin position="1"/>
        <end position="130"/>
    </location>
</feature>
<dbReference type="SUPFAM" id="SSF82649">
    <property type="entry name" value="SufE/NifU"/>
    <property type="match status" value="1"/>
</dbReference>
<dbReference type="AlphaFoldDB" id="A0A8J8CFS2"/>
<reference evidence="2" key="1">
    <citation type="submission" date="2019-11" db="EMBL/GenBank/DDBJ databases">
        <title>Lipid analysis of CO2-rich subsurface aquifers suggests an autotrophy-based deep biosphere with lysolipids enriched in CPR bacteria.</title>
        <authorList>
            <person name="Probst A.J."/>
            <person name="Elling F.J."/>
            <person name="Castelle C.J."/>
            <person name="Zhu Q."/>
            <person name="Elvert M."/>
            <person name="Birarda G."/>
            <person name="Holman H.-Y."/>
            <person name="Lane K.R."/>
            <person name="Ladd B."/>
            <person name="Ryan M.C."/>
            <person name="Woyke T."/>
            <person name="Hinrichs K.-U."/>
            <person name="Banfield J.F."/>
        </authorList>
    </citation>
    <scope>NUCLEOTIDE SEQUENCE</scope>
    <source>
        <strain evidence="2">CG_2015-01_33_1645</strain>
        <strain evidence="3">CG_2015-04_33_537</strain>
    </source>
</reference>
<dbReference type="Proteomes" id="UP000738826">
    <property type="component" value="Unassembled WGS sequence"/>
</dbReference>
<protein>
    <submittedName>
        <fullName evidence="2">Iron-sulfur cluster assembly scaffold protein</fullName>
    </submittedName>
</protein>
<evidence type="ECO:0000313" key="3">
    <source>
        <dbReference type="EMBL" id="NCS92020.1"/>
    </source>
</evidence>
<comment type="caution">
    <text evidence="2">The sequence shown here is derived from an EMBL/GenBank/DDBJ whole genome shotgun (WGS) entry which is preliminary data.</text>
</comment>
<dbReference type="EMBL" id="JAACVF010000093">
    <property type="protein sequence ID" value="NCN65148.1"/>
    <property type="molecule type" value="Genomic_DNA"/>
</dbReference>
<proteinExistence type="predicted"/>
<dbReference type="Proteomes" id="UP000768163">
    <property type="component" value="Unassembled WGS sequence"/>
</dbReference>
<dbReference type="Gene3D" id="3.90.1010.10">
    <property type="match status" value="1"/>
</dbReference>
<dbReference type="EMBL" id="JAACQH010000153">
    <property type="protein sequence ID" value="NCS92020.1"/>
    <property type="molecule type" value="Genomic_DNA"/>
</dbReference>
<dbReference type="Pfam" id="PF01592">
    <property type="entry name" value="NifU_N"/>
    <property type="match status" value="1"/>
</dbReference>
<dbReference type="GO" id="GO:0051536">
    <property type="term" value="F:iron-sulfur cluster binding"/>
    <property type="evidence" value="ECO:0007669"/>
    <property type="project" value="InterPro"/>
</dbReference>
<dbReference type="GO" id="GO:0005506">
    <property type="term" value="F:iron ion binding"/>
    <property type="evidence" value="ECO:0007669"/>
    <property type="project" value="InterPro"/>
</dbReference>
<accession>A0A8J8CFS2</accession>
<organism evidence="2 4">
    <name type="scientific">Candidatus Altarchaeum hamiconexum</name>
    <dbReference type="NCBI Taxonomy" id="1803513"/>
    <lineage>
        <taxon>Archaea</taxon>
        <taxon>Candidatus Altarchaeota</taxon>
        <taxon>Candidatus Altiarchaeia</taxon>
        <taxon>Candidatus Altarchaeales</taxon>
        <taxon>Candidatus Altarchaeaceae</taxon>
        <taxon>Candidatus Altarchaeum</taxon>
    </lineage>
</organism>
<evidence type="ECO:0000313" key="4">
    <source>
        <dbReference type="Proteomes" id="UP000768163"/>
    </source>
</evidence>
<evidence type="ECO:0000313" key="2">
    <source>
        <dbReference type="EMBL" id="NCN65148.1"/>
    </source>
</evidence>
<dbReference type="GO" id="GO:0016226">
    <property type="term" value="P:iron-sulfur cluster assembly"/>
    <property type="evidence" value="ECO:0007669"/>
    <property type="project" value="InterPro"/>
</dbReference>
<evidence type="ECO:0000259" key="1">
    <source>
        <dbReference type="Pfam" id="PF01592"/>
    </source>
</evidence>
<dbReference type="InterPro" id="IPR002871">
    <property type="entry name" value="NIF_FeS_clus_asmbl_NifU_N"/>
</dbReference>
<sequence>MYSKKVMEHFMNPRNAGEIEKADGVGIAGNMVCGDVMQIFIKVNKSADGNNKHDLIEDIKFKTMGCAAAIATSSMITEIAMRKTAEEGLKITMEDVADALDGLPPVKMHCSNLALDALAEAIYDYFSKNNYEISEDLKNAHKRIKKEREYAEHLGGK</sequence>
<gene>
    <name evidence="3" type="ORF">GW779_06460</name>
    <name evidence="2" type="ORF">GW910_03635</name>
</gene>
<dbReference type="CDD" id="cd06664">
    <property type="entry name" value="IscU_like"/>
    <property type="match status" value="1"/>
</dbReference>